<dbReference type="EMBL" id="BMNC01000001">
    <property type="protein sequence ID" value="GGM73515.1"/>
    <property type="molecule type" value="Genomic_DNA"/>
</dbReference>
<sequence>MFVLRHAGMPFDWLEDLGAHDEVLTAADHVLDAADRLLDRTPQLAGHVRRGAVTGLPAVKDPEVAALLESWTAALARFCELYDAADDAASDRLREVLRDPGVEEAVFLSNPDAHRNMLVPFTGHSGNLTSKWRRVRRQMYTYVQRFCAKNETVSFFGPMAYGTAGSRTVLRRDRTRTRRVFLSDWAVRALVRAIAKDTRILPELRFHLLDAADGPVGAAIASGGSGFRQIVRASGLPAKQVALALRDLVGDGAADVELGGGQYDPAPLLTLRAQVAALPRSAARDSWLDRLDSLESLRAATENQSLTERIAAVATLEARFSEITGIPARRGAGATYADRAIFFEECASPFAFEVSPELFKEWEHRLQPVLEACVAHGAATQSAAVDVVWNALRAAGFDPSEPLDLETYAARAAAALAAPSTTFQTGHAPVHAPGEAEDLVRRAAGLPGDRYAVVDLCASATGEDDLAGAELVVARTHHHLLVPSWLGTMFDGEGEFGDEARDWVRARNGTLTGFDFGRRNKGFYRFPGPEVAFRPLTWVDAARTDLSRPRDLTVVLAEGRAELRDGHGEAVQAYLPLSDFVKYPPLAAVSHPQVVHPVFTEGDAQPEVVIGDVVVQRPRWSVDADDLTATTPPQRFLRLRRLARLTGARFVFCRSDTERKPYLIDLASPLAADLLAHIAGRARAVSVEPMSPSPDRLWLRDSAGLRYTSEARIQVTGHEEAG</sequence>
<protein>
    <submittedName>
        <fullName evidence="1">Lantibiotic dehydratase</fullName>
    </submittedName>
</protein>
<gene>
    <name evidence="1" type="ORF">GCM10011609_06640</name>
</gene>
<comment type="caution">
    <text evidence="1">The sequence shown here is derived from an EMBL/GenBank/DDBJ whole genome shotgun (WGS) entry which is preliminary data.</text>
</comment>
<name>A0ABQ2HCA9_9PSEU</name>
<accession>A0ABQ2HCA9</accession>
<proteinExistence type="predicted"/>
<evidence type="ECO:0000313" key="1">
    <source>
        <dbReference type="EMBL" id="GGM73515.1"/>
    </source>
</evidence>
<dbReference type="Proteomes" id="UP000597656">
    <property type="component" value="Unassembled WGS sequence"/>
</dbReference>
<reference evidence="2" key="1">
    <citation type="journal article" date="2019" name="Int. J. Syst. Evol. Microbiol.">
        <title>The Global Catalogue of Microorganisms (GCM) 10K type strain sequencing project: providing services to taxonomists for standard genome sequencing and annotation.</title>
        <authorList>
            <consortium name="The Broad Institute Genomics Platform"/>
            <consortium name="The Broad Institute Genome Sequencing Center for Infectious Disease"/>
            <person name="Wu L."/>
            <person name="Ma J."/>
        </authorList>
    </citation>
    <scope>NUCLEOTIDE SEQUENCE [LARGE SCALE GENOMIC DNA]</scope>
    <source>
        <strain evidence="2">CGMCC 4.7319</strain>
    </source>
</reference>
<keyword evidence="2" id="KW-1185">Reference proteome</keyword>
<organism evidence="1 2">
    <name type="scientific">Lentzea pudingi</name>
    <dbReference type="NCBI Taxonomy" id="1789439"/>
    <lineage>
        <taxon>Bacteria</taxon>
        <taxon>Bacillati</taxon>
        <taxon>Actinomycetota</taxon>
        <taxon>Actinomycetes</taxon>
        <taxon>Pseudonocardiales</taxon>
        <taxon>Pseudonocardiaceae</taxon>
        <taxon>Lentzea</taxon>
    </lineage>
</organism>
<evidence type="ECO:0000313" key="2">
    <source>
        <dbReference type="Proteomes" id="UP000597656"/>
    </source>
</evidence>